<dbReference type="RefSeq" id="WP_343768814.1">
    <property type="nucleotide sequence ID" value="NZ_BAAACF010000001.1"/>
</dbReference>
<dbReference type="InterPro" id="IPR006218">
    <property type="entry name" value="DAHP1/KDSA"/>
</dbReference>
<dbReference type="InterPro" id="IPR052899">
    <property type="entry name" value="Class-I_DAHP_synthase"/>
</dbReference>
<dbReference type="PANTHER" id="PTHR43018">
    <property type="entry name" value="PHOSPHO-2-DEHYDRO-3-DEOXYHEPTONATE ALDOLASE"/>
    <property type="match status" value="1"/>
</dbReference>
<feature type="domain" description="DAHP synthetase I/KDSA" evidence="2">
    <location>
        <begin position="14"/>
        <end position="253"/>
    </location>
</feature>
<comment type="caution">
    <text evidence="3">The sequence shown here is derived from an EMBL/GenBank/DDBJ whole genome shotgun (WGS) entry which is preliminary data.</text>
</comment>
<dbReference type="EMBL" id="BAAACF010000001">
    <property type="protein sequence ID" value="GAA0723896.1"/>
    <property type="molecule type" value="Genomic_DNA"/>
</dbReference>
<evidence type="ECO:0000259" key="2">
    <source>
        <dbReference type="Pfam" id="PF00793"/>
    </source>
</evidence>
<dbReference type="PANTHER" id="PTHR43018:SF2">
    <property type="entry name" value="PHOSPHO-2-DEHYDRO-3-DEOXYHEPTONATE ALDOLASE"/>
    <property type="match status" value="1"/>
</dbReference>
<evidence type="ECO:0000313" key="3">
    <source>
        <dbReference type="EMBL" id="GAA0723896.1"/>
    </source>
</evidence>
<gene>
    <name evidence="3" type="primary">aroF</name>
    <name evidence="3" type="ORF">GCM10008905_17100</name>
</gene>
<dbReference type="Pfam" id="PF00793">
    <property type="entry name" value="DAHP_synth_1"/>
    <property type="match status" value="1"/>
</dbReference>
<evidence type="ECO:0000256" key="1">
    <source>
        <dbReference type="ARBA" id="ARBA00022679"/>
    </source>
</evidence>
<dbReference type="Proteomes" id="UP001500339">
    <property type="component" value="Unassembled WGS sequence"/>
</dbReference>
<proteinExistence type="predicted"/>
<dbReference type="NCBIfam" id="NF006421">
    <property type="entry name" value="PRK08673.1"/>
    <property type="match status" value="1"/>
</dbReference>
<dbReference type="Gene3D" id="3.20.20.70">
    <property type="entry name" value="Aldolase class I"/>
    <property type="match status" value="1"/>
</dbReference>
<keyword evidence="4" id="KW-1185">Reference proteome</keyword>
<organism evidence="3 4">
    <name type="scientific">Clostridium malenominatum</name>
    <dbReference type="NCBI Taxonomy" id="1539"/>
    <lineage>
        <taxon>Bacteria</taxon>
        <taxon>Bacillati</taxon>
        <taxon>Bacillota</taxon>
        <taxon>Clostridia</taxon>
        <taxon>Eubacteriales</taxon>
        <taxon>Clostridiaceae</taxon>
        <taxon>Clostridium</taxon>
    </lineage>
</organism>
<dbReference type="SUPFAM" id="SSF51569">
    <property type="entry name" value="Aldolase"/>
    <property type="match status" value="1"/>
</dbReference>
<protein>
    <submittedName>
        <fullName evidence="3">3-deoxy-7-phosphoheptulonate synthase</fullName>
    </submittedName>
</protein>
<dbReference type="NCBIfam" id="NF009239">
    <property type="entry name" value="PRK12595.1"/>
    <property type="match status" value="1"/>
</dbReference>
<accession>A0ABP3U3Y1</accession>
<sequence>MKKLLVDLTSGEKIKVKVKDVVIGGKEKVFISGPCAIEDYETMRKIGRELKGIGVHMLRGGAFKPRTSPYDFQGLKENGLEIIKEVSKEFNIPFVTEIMDTRDVEKAIDYIDMIQIGSRNMYNYSLLKEVGKTNIPILLKRGMSATLSEWLYAAEYIMAEGNMNVVLCERGIRTFENYTRNTLDLNSVAVIKEKYRLPVIVDPSHGTGLREIVPQMSMASIATGADGLIIESHISPDNSVSDARETVSIKTVKAIIDKTLLLEKLI</sequence>
<reference evidence="4" key="1">
    <citation type="journal article" date="2019" name="Int. J. Syst. Evol. Microbiol.">
        <title>The Global Catalogue of Microorganisms (GCM) 10K type strain sequencing project: providing services to taxonomists for standard genome sequencing and annotation.</title>
        <authorList>
            <consortium name="The Broad Institute Genomics Platform"/>
            <consortium name="The Broad Institute Genome Sequencing Center for Infectious Disease"/>
            <person name="Wu L."/>
            <person name="Ma J."/>
        </authorList>
    </citation>
    <scope>NUCLEOTIDE SEQUENCE [LARGE SCALE GENOMIC DNA]</scope>
    <source>
        <strain evidence="4">JCM 1405</strain>
    </source>
</reference>
<dbReference type="InterPro" id="IPR013785">
    <property type="entry name" value="Aldolase_TIM"/>
</dbReference>
<evidence type="ECO:0000313" key="4">
    <source>
        <dbReference type="Proteomes" id="UP001500339"/>
    </source>
</evidence>
<keyword evidence="1" id="KW-0808">Transferase</keyword>
<dbReference type="NCBIfam" id="TIGR01361">
    <property type="entry name" value="DAHP_synth_Bsub"/>
    <property type="match status" value="1"/>
</dbReference>
<name>A0ABP3U3Y1_9CLOT</name>
<dbReference type="InterPro" id="IPR006268">
    <property type="entry name" value="DAHP_syn_2"/>
</dbReference>